<reference evidence="2 3" key="1">
    <citation type="submission" date="2017-06" db="EMBL/GenBank/DDBJ databases">
        <title>the draft geome sequence of Illustriluteabacillus marina B3227.</title>
        <authorList>
            <person name="He R.-H."/>
            <person name="Du Z.-J."/>
        </authorList>
    </citation>
    <scope>NUCLEOTIDE SEQUENCE [LARGE SCALE GENOMIC DNA]</scope>
    <source>
        <strain evidence="2 3">B3227</strain>
    </source>
</reference>
<evidence type="ECO:0000313" key="3">
    <source>
        <dbReference type="Proteomes" id="UP000243524"/>
    </source>
</evidence>
<gene>
    <name evidence="2" type="ORF">CEY16_13100</name>
</gene>
<evidence type="ECO:0000259" key="1">
    <source>
        <dbReference type="Pfam" id="PF08818"/>
    </source>
</evidence>
<evidence type="ECO:0000313" key="2">
    <source>
        <dbReference type="EMBL" id="PKR76751.1"/>
    </source>
</evidence>
<proteinExistence type="predicted"/>
<dbReference type="AlphaFoldDB" id="A0A2I0QQZ8"/>
<protein>
    <submittedName>
        <fullName evidence="2">Iron chaperone</fullName>
    </submittedName>
</protein>
<feature type="domain" description="YdhG-like" evidence="1">
    <location>
        <begin position="15"/>
        <end position="110"/>
    </location>
</feature>
<dbReference type="Proteomes" id="UP000243524">
    <property type="component" value="Unassembled WGS sequence"/>
</dbReference>
<name>A0A2I0QQZ8_9BACI</name>
<dbReference type="InterPro" id="IPR014922">
    <property type="entry name" value="YdhG-like"/>
</dbReference>
<sequence length="122" mass="14529">MEVFKDYLAGIDPQHRAEMEEVLGWVMKEYPNLEPVVKWNQPMFTDHGTFIIAFSVAKKHMSVAPERKVILRFSDEIVAAGFDHSKELVRFPWNRPFDYSLLQKMIEFNIEDKADYTNFWRK</sequence>
<dbReference type="OrthoDB" id="384795at2"/>
<accession>A0A2I0QQZ8</accession>
<comment type="caution">
    <text evidence="2">The sequence shown here is derived from an EMBL/GenBank/DDBJ whole genome shotgun (WGS) entry which is preliminary data.</text>
</comment>
<dbReference type="Pfam" id="PF08818">
    <property type="entry name" value="DUF1801"/>
    <property type="match status" value="1"/>
</dbReference>
<dbReference type="SUPFAM" id="SSF159888">
    <property type="entry name" value="YdhG-like"/>
    <property type="match status" value="1"/>
</dbReference>
<dbReference type="RefSeq" id="WP_101332501.1">
    <property type="nucleotide sequence ID" value="NZ_PJNH01000004.1"/>
</dbReference>
<keyword evidence="3" id="KW-1185">Reference proteome</keyword>
<organism evidence="2 3">
    <name type="scientific">Halalkalibacillus sediminis</name>
    <dbReference type="NCBI Taxonomy" id="2018042"/>
    <lineage>
        <taxon>Bacteria</taxon>
        <taxon>Bacillati</taxon>
        <taxon>Bacillota</taxon>
        <taxon>Bacilli</taxon>
        <taxon>Bacillales</taxon>
        <taxon>Bacillaceae</taxon>
        <taxon>Halalkalibacillus</taxon>
    </lineage>
</organism>
<dbReference type="Gene3D" id="3.90.1150.200">
    <property type="match status" value="1"/>
</dbReference>
<dbReference type="EMBL" id="PJNH01000004">
    <property type="protein sequence ID" value="PKR76751.1"/>
    <property type="molecule type" value="Genomic_DNA"/>
</dbReference>